<organism evidence="2 3">
    <name type="scientific">Ramularia collo-cygni</name>
    <dbReference type="NCBI Taxonomy" id="112498"/>
    <lineage>
        <taxon>Eukaryota</taxon>
        <taxon>Fungi</taxon>
        <taxon>Dikarya</taxon>
        <taxon>Ascomycota</taxon>
        <taxon>Pezizomycotina</taxon>
        <taxon>Dothideomycetes</taxon>
        <taxon>Dothideomycetidae</taxon>
        <taxon>Mycosphaerellales</taxon>
        <taxon>Mycosphaerellaceae</taxon>
        <taxon>Ramularia</taxon>
    </lineage>
</organism>
<feature type="compositionally biased region" description="Low complexity" evidence="1">
    <location>
        <begin position="509"/>
        <end position="521"/>
    </location>
</feature>
<dbReference type="GeneID" id="35604594"/>
<keyword evidence="3" id="KW-1185">Reference proteome</keyword>
<evidence type="ECO:0000313" key="3">
    <source>
        <dbReference type="Proteomes" id="UP000225277"/>
    </source>
</evidence>
<feature type="region of interest" description="Disordered" evidence="1">
    <location>
        <begin position="491"/>
        <end position="524"/>
    </location>
</feature>
<feature type="region of interest" description="Disordered" evidence="1">
    <location>
        <begin position="199"/>
        <end position="229"/>
    </location>
</feature>
<dbReference type="EMBL" id="FJUY01000018">
    <property type="protein sequence ID" value="CZT23811.1"/>
    <property type="molecule type" value="Genomic_DNA"/>
</dbReference>
<dbReference type="RefSeq" id="XP_023630535.1">
    <property type="nucleotide sequence ID" value="XM_023774767.1"/>
</dbReference>
<protein>
    <submittedName>
        <fullName evidence="2">Uncharacterized protein</fullName>
    </submittedName>
</protein>
<reference evidence="2 3" key="1">
    <citation type="submission" date="2016-03" db="EMBL/GenBank/DDBJ databases">
        <authorList>
            <person name="Ploux O."/>
        </authorList>
    </citation>
    <scope>NUCLEOTIDE SEQUENCE [LARGE SCALE GENOMIC DNA]</scope>
    <source>
        <strain evidence="2 3">URUG2</strain>
    </source>
</reference>
<proteinExistence type="predicted"/>
<dbReference type="AlphaFoldDB" id="A0A2D3VHT8"/>
<evidence type="ECO:0000313" key="2">
    <source>
        <dbReference type="EMBL" id="CZT23811.1"/>
    </source>
</evidence>
<dbReference type="Proteomes" id="UP000225277">
    <property type="component" value="Unassembled WGS sequence"/>
</dbReference>
<feature type="region of interest" description="Disordered" evidence="1">
    <location>
        <begin position="338"/>
        <end position="362"/>
    </location>
</feature>
<gene>
    <name evidence="2" type="ORF">RCC_09525</name>
</gene>
<feature type="compositionally biased region" description="Basic and acidic residues" evidence="1">
    <location>
        <begin position="342"/>
        <end position="353"/>
    </location>
</feature>
<evidence type="ECO:0000256" key="1">
    <source>
        <dbReference type="SAM" id="MobiDB-lite"/>
    </source>
</evidence>
<sequence length="556" mass="61626">MSDPCPGLTVRLCERTGDGPPRKMMHTAISVDKKPTIYSVKATPGDHFGIIVKIKEDFDFGGAEGLRIGITIIDRARNAWTQQSYYVDATSKWRGFQVFHEFDESHPYAGVIEGGREFAMPPPWTKHSTNPNVINVSVQRGYLTPSLVAFPRGMTQEEYRGGKLKHPITQEQFRPSEGSIDRGIVAEYQFRNKRIAHVASPEHEVEEPQSSTARVMRSTQSNFRDAEGVSAERAEHVSNMATSIKRGDSARNAGLHATAQDFPTMKKSEGVVEVGHPRRSTRFTRKETQKILEFQHSSLASMQAAKEMSLQSKAKIEEPPREIPSHQYCETFRKVKRGSMPLKDHPTRDKSESDYPGFPPGHKFDTMDTMIASLPEEFRRDAMAAIAKDAKPSISNPTPETSDGRTSYPGFPPGHKFDTMDTMIASMPVEFHRDAMAAIGMKVEPSISDEAKALALNKIRATDIYNKMCITTKERTDKEIAPIKVQNLNDEDASKIDEHKTPTVGSEDNASNSNTGTTSSNDLAINGRSAELDDGDYVFVDEPAAAQVARGNCVCS</sequence>
<name>A0A2D3VHT8_9PEZI</name>
<accession>A0A2D3VHT8</accession>
<feature type="compositionally biased region" description="Basic and acidic residues" evidence="1">
    <location>
        <begin position="492"/>
        <end position="501"/>
    </location>
</feature>
<feature type="compositionally biased region" description="Polar residues" evidence="1">
    <location>
        <begin position="208"/>
        <end position="223"/>
    </location>
</feature>